<accession>A0A3F3QEZ8</accession>
<organism evidence="2 3">
    <name type="scientific">Aspergillus welwitschiae</name>
    <dbReference type="NCBI Taxonomy" id="1341132"/>
    <lineage>
        <taxon>Eukaryota</taxon>
        <taxon>Fungi</taxon>
        <taxon>Dikarya</taxon>
        <taxon>Ascomycota</taxon>
        <taxon>Pezizomycotina</taxon>
        <taxon>Eurotiomycetes</taxon>
        <taxon>Eurotiomycetidae</taxon>
        <taxon>Eurotiales</taxon>
        <taxon>Aspergillaceae</taxon>
        <taxon>Aspergillus</taxon>
        <taxon>Aspergillus subgen. Circumdati</taxon>
    </lineage>
</organism>
<reference evidence="2 3" key="1">
    <citation type="submission" date="2018-07" db="EMBL/GenBank/DDBJ databases">
        <title>The genomes of Aspergillus section Nigri reveals drivers in fungal speciation.</title>
        <authorList>
            <consortium name="DOE Joint Genome Institute"/>
            <person name="Vesth T.C."/>
            <person name="Nybo J."/>
            <person name="Theobald S."/>
            <person name="Brandl J."/>
            <person name="Frisvad J.C."/>
            <person name="Nielsen K.F."/>
            <person name="Lyhne E.K."/>
            <person name="Kogle M.E."/>
            <person name="Kuo A."/>
            <person name="Riley R."/>
            <person name="Clum A."/>
            <person name="Nolan M."/>
            <person name="Lipzen A."/>
            <person name="Salamov A."/>
            <person name="Henrissat B."/>
            <person name="Wiebenga A."/>
            <person name="De vries R.P."/>
            <person name="Grigoriev I.V."/>
            <person name="Mortensen U.H."/>
            <person name="Andersen M.R."/>
            <person name="Baker S.E."/>
        </authorList>
    </citation>
    <scope>NUCLEOTIDE SEQUENCE [LARGE SCALE GENOMIC DNA]</scope>
    <source>
        <strain evidence="2 3">CBS 139.54b</strain>
    </source>
</reference>
<proteinExistence type="predicted"/>
<evidence type="ECO:0000256" key="1">
    <source>
        <dbReference type="SAM" id="MobiDB-lite"/>
    </source>
</evidence>
<feature type="region of interest" description="Disordered" evidence="1">
    <location>
        <begin position="1"/>
        <end position="21"/>
    </location>
</feature>
<evidence type="ECO:0000313" key="2">
    <source>
        <dbReference type="EMBL" id="RDH37610.1"/>
    </source>
</evidence>
<dbReference type="EMBL" id="KZ852035">
    <property type="protein sequence ID" value="RDH37610.1"/>
    <property type="molecule type" value="Genomic_DNA"/>
</dbReference>
<gene>
    <name evidence="2" type="ORF">BDQ94DRAFT_136727</name>
</gene>
<keyword evidence="3" id="KW-1185">Reference proteome</keyword>
<dbReference type="RefSeq" id="XP_026630632.1">
    <property type="nucleotide sequence ID" value="XM_026764932.1"/>
</dbReference>
<dbReference type="Proteomes" id="UP000253729">
    <property type="component" value="Unassembled WGS sequence"/>
</dbReference>
<name>A0A3F3QEZ8_9EURO</name>
<dbReference type="GeneID" id="38133288"/>
<dbReference type="AlphaFoldDB" id="A0A3F3QEZ8"/>
<evidence type="ECO:0000313" key="3">
    <source>
        <dbReference type="Proteomes" id="UP000253729"/>
    </source>
</evidence>
<protein>
    <submittedName>
        <fullName evidence="2">Uncharacterized protein</fullName>
    </submittedName>
</protein>
<sequence>MYMGVDGGRKRQIYSGVSQNQSRTGVEWKEMCVMAQRRNTRPANRKRDKKE</sequence>